<reference evidence="4" key="1">
    <citation type="submission" date="2016-04" db="UniProtKB">
        <authorList>
            <consortium name="WormBaseParasite"/>
        </authorList>
    </citation>
    <scope>IDENTIFICATION</scope>
</reference>
<name>A0A158QE18_HYMDI</name>
<evidence type="ECO:0000313" key="3">
    <source>
        <dbReference type="Proteomes" id="UP000274504"/>
    </source>
</evidence>
<dbReference type="EMBL" id="UYSG01001559">
    <property type="protein sequence ID" value="VDL46370.1"/>
    <property type="molecule type" value="Genomic_DNA"/>
</dbReference>
<accession>A0A158QE18</accession>
<dbReference type="WBParaSite" id="HDID_0000425801-mRNA-1">
    <property type="protein sequence ID" value="HDID_0000425801-mRNA-1"/>
    <property type="gene ID" value="HDID_0000425801"/>
</dbReference>
<dbReference type="Proteomes" id="UP000274504">
    <property type="component" value="Unassembled WGS sequence"/>
</dbReference>
<evidence type="ECO:0000313" key="4">
    <source>
        <dbReference type="WBParaSite" id="HDID_0000425801-mRNA-1"/>
    </source>
</evidence>
<evidence type="ECO:0000256" key="1">
    <source>
        <dbReference type="SAM" id="MobiDB-lite"/>
    </source>
</evidence>
<reference evidence="2 3" key="2">
    <citation type="submission" date="2018-11" db="EMBL/GenBank/DDBJ databases">
        <authorList>
            <consortium name="Pathogen Informatics"/>
        </authorList>
    </citation>
    <scope>NUCLEOTIDE SEQUENCE [LARGE SCALE GENOMIC DNA]</scope>
</reference>
<dbReference type="STRING" id="6216.A0A158QE18"/>
<feature type="region of interest" description="Disordered" evidence="1">
    <location>
        <begin position="249"/>
        <end position="270"/>
    </location>
</feature>
<proteinExistence type="predicted"/>
<dbReference type="OrthoDB" id="6280962at2759"/>
<feature type="compositionally biased region" description="Polar residues" evidence="1">
    <location>
        <begin position="184"/>
        <end position="207"/>
    </location>
</feature>
<evidence type="ECO:0000313" key="2">
    <source>
        <dbReference type="EMBL" id="VDL46370.1"/>
    </source>
</evidence>
<dbReference type="AlphaFoldDB" id="A0A158QE18"/>
<protein>
    <submittedName>
        <fullName evidence="4">Protein aurora borealis</fullName>
    </submittedName>
</protein>
<gene>
    <name evidence="2" type="ORF">HDID_LOCUS4256</name>
</gene>
<feature type="compositionally biased region" description="Polar residues" evidence="1">
    <location>
        <begin position="259"/>
        <end position="270"/>
    </location>
</feature>
<organism evidence="4">
    <name type="scientific">Hymenolepis diminuta</name>
    <name type="common">Rat tapeworm</name>
    <dbReference type="NCBI Taxonomy" id="6216"/>
    <lineage>
        <taxon>Eukaryota</taxon>
        <taxon>Metazoa</taxon>
        <taxon>Spiralia</taxon>
        <taxon>Lophotrochozoa</taxon>
        <taxon>Platyhelminthes</taxon>
        <taxon>Cestoda</taxon>
        <taxon>Eucestoda</taxon>
        <taxon>Cyclophyllidea</taxon>
        <taxon>Hymenolepididae</taxon>
        <taxon>Hymenolepis</taxon>
    </lineage>
</organism>
<feature type="region of interest" description="Disordered" evidence="1">
    <location>
        <begin position="183"/>
        <end position="207"/>
    </location>
</feature>
<sequence>MKADTVEEEEASAIQDDLSGQLDVSQCSVTVKPLNTNFRARLPVIEREKLKPALLVWEFTGHGSALRRVPQPMDLLSELQATDSSFPLTGLSTAESFTGGGSGVNGGGCTDETEGACSTSDQVSEIVNEVSSGEDSEFPFNGEHMHEEDDMDLCRGADSEKGVYCTTTTTSSSRNTVVTSSSTIRPANSCNSLASPPSTYEPKSSVETSTATFRRSSSDLLLKVSARDAIHCGSSGECWKRFMVPRRRFTTPPPPHRFQQTATKQQELNG</sequence>